<dbReference type="GO" id="GO:0098552">
    <property type="term" value="C:side of membrane"/>
    <property type="evidence" value="ECO:0007669"/>
    <property type="project" value="UniProtKB-KW"/>
</dbReference>
<proteinExistence type="inferred from homology"/>
<dbReference type="KEGG" id="dhe:111602046"/>
<sequence length="932" mass="108987">MRILMLLSAVFATFCNASYDYYRLPRSIKPQHYNLRIMTHLENPKRLIFTGDVEIMLRIFQSTNNITLHAGPGLNIAEGSTRLQLTKYHCHELIEIKSMQRHSKYDFVILHLDQYLQRGQRYTLRLRFWSRLGHSMAGYYASSYLDNADDCGQQFMSVTQFEPADARTAFPCFDEPDFKATFNITLGHHSKYNALSNMPVLERIPICERQNWLWSIFKQTELMSTYLVAYSINNFHGYASQNYKGHVRFTTWARASAIEQCRYASELGPRIMSQFEKMIGIEYTLPKMDQLAVPDFSAGAMENWGLITYREASLFYAEDASSHLDKQHIATIIAHELAHQWFGNLVTMEWWNDLWLNEGFATYMATLAMEKMCCQWHAYKEDMLDNVLAVLNTDAYFNTRPIHQAVSRASQISELFDAITYRKGAVLIRMMHMFIGDVAFHSGLHCYLSKHAYDNTRQADLWLALTEAAHEYDSIPLDLQVQTVMDTWTLQKGIPLVQVKRHYLKKSATITQQRFLIIQEDDSYNQAEEHLDENPCWFVPISYATQCTYNSIATEPRAWLRCTAQHEPVPLLLQNLSGDDEWLILNIQVAAPYRINYDTDNWELISKTLHSSEYYRIHDMNRAQLLDDALALAWSGLMTYELTLELLTYVKQDSAYIPWRAALDQLNSIYRIIRYTDDFEEFQHFMHHLLSPIYCYLDGMQKYGDNRHHVAHKTLIAKWACHLSLRDCVERALKYYHRWFICSQPDSMNPVPVNLRSVVYCTAMQHGDGEDWNFLWHRYRNSSLASEQRLILFALGCTEKVFLLQRYLRIVYHEQSFIRKQDASLIFGAIVRSEVGFGVARDFYFQNFKLLQKYYNANTHELIALLNLIAQHSSSLEDYKQLKTFIDGHQLVLKQSSSRSLLRALEQAKANVLWRQHKLPEFARQLAMCNCD</sequence>
<evidence type="ECO:0000256" key="4">
    <source>
        <dbReference type="ARBA" id="ARBA00010136"/>
    </source>
</evidence>
<dbReference type="CDD" id="cd09601">
    <property type="entry name" value="M1_APN-Q_like"/>
    <property type="match status" value="1"/>
</dbReference>
<evidence type="ECO:0000256" key="20">
    <source>
        <dbReference type="PIRSR" id="PIRSR634016-1"/>
    </source>
</evidence>
<dbReference type="Gene3D" id="2.60.40.1910">
    <property type="match status" value="1"/>
</dbReference>
<evidence type="ECO:0000259" key="26">
    <source>
        <dbReference type="Pfam" id="PF11838"/>
    </source>
</evidence>
<dbReference type="GO" id="GO:0016285">
    <property type="term" value="F:alanyl aminopeptidase activity"/>
    <property type="evidence" value="ECO:0007669"/>
    <property type="project" value="UniProtKB-EC"/>
</dbReference>
<keyword evidence="12 21" id="KW-0862">Zinc</keyword>
<evidence type="ECO:0000256" key="6">
    <source>
        <dbReference type="ARBA" id="ARBA00022622"/>
    </source>
</evidence>
<keyword evidence="14" id="KW-1133">Transmembrane helix</keyword>
<evidence type="ECO:0000256" key="14">
    <source>
        <dbReference type="ARBA" id="ARBA00022989"/>
    </source>
</evidence>
<dbReference type="GO" id="GO:0006508">
    <property type="term" value="P:proteolysis"/>
    <property type="evidence" value="ECO:0007669"/>
    <property type="project" value="UniProtKB-KW"/>
</dbReference>
<accession>A0A6J1M6D2</accession>
<dbReference type="Pfam" id="PF17900">
    <property type="entry name" value="Peptidase_M1_N"/>
    <property type="match status" value="1"/>
</dbReference>
<keyword evidence="17" id="KW-1015">Disulfide bond</keyword>
<dbReference type="EC" id="3.4.11.-" evidence="23"/>
<dbReference type="InterPro" id="IPR034016">
    <property type="entry name" value="M1_APN-typ"/>
</dbReference>
<dbReference type="Pfam" id="PF11838">
    <property type="entry name" value="ERAP1_C"/>
    <property type="match status" value="1"/>
</dbReference>
<feature type="chain" id="PRO_5026718167" description="Aminopeptidase" evidence="24">
    <location>
        <begin position="18"/>
        <end position="932"/>
    </location>
</feature>
<dbReference type="GO" id="GO:0005615">
    <property type="term" value="C:extracellular space"/>
    <property type="evidence" value="ECO:0007669"/>
    <property type="project" value="TreeGrafter"/>
</dbReference>
<evidence type="ECO:0000259" key="27">
    <source>
        <dbReference type="Pfam" id="PF17900"/>
    </source>
</evidence>
<evidence type="ECO:0000256" key="19">
    <source>
        <dbReference type="ARBA" id="ARBA00023288"/>
    </source>
</evidence>
<evidence type="ECO:0000256" key="15">
    <source>
        <dbReference type="ARBA" id="ARBA00023049"/>
    </source>
</evidence>
<comment type="catalytic activity">
    <reaction evidence="1">
        <text>Release of an N-terminal amino acid, Xaa-|-Yaa- from a peptide, amide or arylamide. Xaa is preferably Ala, but may be most amino acids including Pro (slow action). When a terminal hydrophobic residue is followed by a prolyl residue, the two may be released as an intact Xaa-Pro dipeptide.</text>
        <dbReference type="EC" id="3.4.11.2"/>
    </reaction>
</comment>
<evidence type="ECO:0000256" key="8">
    <source>
        <dbReference type="ARBA" id="ARBA00022692"/>
    </source>
</evidence>
<dbReference type="InterPro" id="IPR027268">
    <property type="entry name" value="Peptidase_M4/M1_CTD_sf"/>
</dbReference>
<keyword evidence="15 23" id="KW-0482">Metalloprotease</keyword>
<keyword evidence="28" id="KW-1185">Reference proteome</keyword>
<dbReference type="InterPro" id="IPR042097">
    <property type="entry name" value="Aminopeptidase_N-like_N_sf"/>
</dbReference>
<keyword evidence="6" id="KW-0336">GPI-anchor</keyword>
<dbReference type="FunFam" id="2.60.40.1910:FF:000008">
    <property type="entry name" value="Aminopeptidase"/>
    <property type="match status" value="1"/>
</dbReference>
<dbReference type="InterPro" id="IPR045357">
    <property type="entry name" value="Aminopeptidase_N-like_N"/>
</dbReference>
<dbReference type="Gene3D" id="1.25.50.20">
    <property type="match status" value="1"/>
</dbReference>
<feature type="domain" description="ERAP1-like C-terminal" evidence="26">
    <location>
        <begin position="582"/>
        <end position="909"/>
    </location>
</feature>
<dbReference type="InterPro" id="IPR050344">
    <property type="entry name" value="Peptidase_M1_aminopeptidases"/>
</dbReference>
<dbReference type="GO" id="GO:0070006">
    <property type="term" value="F:metalloaminopeptidase activity"/>
    <property type="evidence" value="ECO:0007669"/>
    <property type="project" value="TreeGrafter"/>
</dbReference>
<evidence type="ECO:0000256" key="22">
    <source>
        <dbReference type="PIRSR" id="PIRSR634016-4"/>
    </source>
</evidence>
<evidence type="ECO:0000313" key="28">
    <source>
        <dbReference type="Proteomes" id="UP000504633"/>
    </source>
</evidence>
<evidence type="ECO:0000256" key="2">
    <source>
        <dbReference type="ARBA" id="ARBA00004606"/>
    </source>
</evidence>
<keyword evidence="16" id="KW-0472">Membrane</keyword>
<dbReference type="FunFam" id="1.25.50.20:FF:000001">
    <property type="entry name" value="Aminopeptidase"/>
    <property type="match status" value="1"/>
</dbReference>
<keyword evidence="13" id="KW-0735">Signal-anchor</keyword>
<dbReference type="GO" id="GO:0008270">
    <property type="term" value="F:zinc ion binding"/>
    <property type="evidence" value="ECO:0007669"/>
    <property type="project" value="UniProtKB-UniRule"/>
</dbReference>
<evidence type="ECO:0000256" key="17">
    <source>
        <dbReference type="ARBA" id="ARBA00023157"/>
    </source>
</evidence>
<evidence type="ECO:0000256" key="1">
    <source>
        <dbReference type="ARBA" id="ARBA00000098"/>
    </source>
</evidence>
<dbReference type="GO" id="GO:0005886">
    <property type="term" value="C:plasma membrane"/>
    <property type="evidence" value="ECO:0007669"/>
    <property type="project" value="UniProtKB-SubCell"/>
</dbReference>
<feature type="domain" description="Peptidase M1 membrane alanine aminopeptidase" evidence="25">
    <location>
        <begin position="263"/>
        <end position="488"/>
    </location>
</feature>
<evidence type="ECO:0000256" key="5">
    <source>
        <dbReference type="ARBA" id="ARBA00022475"/>
    </source>
</evidence>
<evidence type="ECO:0000256" key="16">
    <source>
        <dbReference type="ARBA" id="ARBA00023136"/>
    </source>
</evidence>
<dbReference type="OMA" id="LAMCNCD"/>
<keyword evidence="9 21" id="KW-0479">Metal-binding</keyword>
<evidence type="ECO:0000256" key="11">
    <source>
        <dbReference type="ARBA" id="ARBA00022801"/>
    </source>
</evidence>
<dbReference type="GO" id="GO:0005737">
    <property type="term" value="C:cytoplasm"/>
    <property type="evidence" value="ECO:0007669"/>
    <property type="project" value="TreeGrafter"/>
</dbReference>
<dbReference type="FunFam" id="2.60.40.1730:FF:000012">
    <property type="entry name" value="Aminopeptidase N"/>
    <property type="match status" value="1"/>
</dbReference>
<organism evidence="28 29">
    <name type="scientific">Drosophila hydei</name>
    <name type="common">Fruit fly</name>
    <dbReference type="NCBI Taxonomy" id="7224"/>
    <lineage>
        <taxon>Eukaryota</taxon>
        <taxon>Metazoa</taxon>
        <taxon>Ecdysozoa</taxon>
        <taxon>Arthropoda</taxon>
        <taxon>Hexapoda</taxon>
        <taxon>Insecta</taxon>
        <taxon>Pterygota</taxon>
        <taxon>Neoptera</taxon>
        <taxon>Endopterygota</taxon>
        <taxon>Diptera</taxon>
        <taxon>Brachycera</taxon>
        <taxon>Muscomorpha</taxon>
        <taxon>Ephydroidea</taxon>
        <taxon>Drosophilidae</taxon>
        <taxon>Drosophila</taxon>
    </lineage>
</organism>
<keyword evidence="7 23" id="KW-0645">Protease</keyword>
<evidence type="ECO:0000256" key="3">
    <source>
        <dbReference type="ARBA" id="ARBA00004609"/>
    </source>
</evidence>
<dbReference type="InterPro" id="IPR014782">
    <property type="entry name" value="Peptidase_M1_dom"/>
</dbReference>
<dbReference type="GeneID" id="111602046"/>
<evidence type="ECO:0000256" key="24">
    <source>
        <dbReference type="SAM" id="SignalP"/>
    </source>
</evidence>
<dbReference type="OrthoDB" id="510539at2759"/>
<protein>
    <recommendedName>
        <fullName evidence="23">Aminopeptidase</fullName>
        <ecNumber evidence="23">3.4.11.-</ecNumber>
    </recommendedName>
</protein>
<dbReference type="GO" id="GO:0042277">
    <property type="term" value="F:peptide binding"/>
    <property type="evidence" value="ECO:0007669"/>
    <property type="project" value="TreeGrafter"/>
</dbReference>
<gene>
    <name evidence="29" type="primary">LOC111602046</name>
</gene>
<comment type="similarity">
    <text evidence="4 23">Belongs to the peptidase M1 family.</text>
</comment>
<evidence type="ECO:0000256" key="7">
    <source>
        <dbReference type="ARBA" id="ARBA00022670"/>
    </source>
</evidence>
<dbReference type="SUPFAM" id="SSF63737">
    <property type="entry name" value="Leukotriene A4 hydrolase N-terminal domain"/>
    <property type="match status" value="1"/>
</dbReference>
<name>A0A6J1M6D2_DROHY</name>
<evidence type="ECO:0000256" key="18">
    <source>
        <dbReference type="ARBA" id="ARBA00023180"/>
    </source>
</evidence>
<dbReference type="PRINTS" id="PR00756">
    <property type="entry name" value="ALADIPTASE"/>
</dbReference>
<keyword evidence="18" id="KW-0325">Glycoprotein</keyword>
<feature type="site" description="Transition state stabilizer" evidence="22">
    <location>
        <position position="421"/>
    </location>
</feature>
<evidence type="ECO:0000256" key="13">
    <source>
        <dbReference type="ARBA" id="ARBA00022968"/>
    </source>
</evidence>
<dbReference type="Pfam" id="PF01433">
    <property type="entry name" value="Peptidase_M1"/>
    <property type="match status" value="1"/>
</dbReference>
<dbReference type="FunFam" id="1.10.390.10:FF:000016">
    <property type="entry name" value="Glutamyl aminopeptidase"/>
    <property type="match status" value="1"/>
</dbReference>
<dbReference type="PANTHER" id="PTHR11533:SF253">
    <property type="entry name" value="AMINOPEPTIDASE-RELATED"/>
    <property type="match status" value="1"/>
</dbReference>
<feature type="signal peptide" evidence="24">
    <location>
        <begin position="1"/>
        <end position="17"/>
    </location>
</feature>
<keyword evidence="5" id="KW-1003">Cell membrane</keyword>
<dbReference type="SUPFAM" id="SSF55486">
    <property type="entry name" value="Metalloproteases ('zincins'), catalytic domain"/>
    <property type="match status" value="1"/>
</dbReference>
<feature type="binding site" evidence="21">
    <location>
        <position position="335"/>
    </location>
    <ligand>
        <name>Zn(2+)</name>
        <dbReference type="ChEBI" id="CHEBI:29105"/>
        <note>catalytic</note>
    </ligand>
</feature>
<feature type="active site" description="Proton acceptor" evidence="20">
    <location>
        <position position="336"/>
    </location>
</feature>
<feature type="domain" description="Aminopeptidase N-like N-terminal" evidence="27">
    <location>
        <begin position="29"/>
        <end position="227"/>
    </location>
</feature>
<keyword evidence="8" id="KW-0812">Transmembrane</keyword>
<comment type="cofactor">
    <cofactor evidence="21 23">
        <name>Zn(2+)</name>
        <dbReference type="ChEBI" id="CHEBI:29105"/>
    </cofactor>
    <text evidence="21 23">Binds 1 zinc ion per subunit.</text>
</comment>
<evidence type="ECO:0000256" key="10">
    <source>
        <dbReference type="ARBA" id="ARBA00022729"/>
    </source>
</evidence>
<feature type="binding site" evidence="21">
    <location>
        <position position="358"/>
    </location>
    <ligand>
        <name>Zn(2+)</name>
        <dbReference type="ChEBI" id="CHEBI:29105"/>
        <note>catalytic</note>
    </ligand>
</feature>
<comment type="subcellular location">
    <subcellularLocation>
        <location evidence="3">Cell membrane</location>
        <topology evidence="3">Lipid-anchor</topology>
        <topology evidence="3">GPI-anchor</topology>
    </subcellularLocation>
    <subcellularLocation>
        <location evidence="2">Membrane</location>
        <topology evidence="2">Single-pass type II membrane protein</topology>
    </subcellularLocation>
</comment>
<evidence type="ECO:0000313" key="29">
    <source>
        <dbReference type="RefSeq" id="XP_023174725.2"/>
    </source>
</evidence>
<reference evidence="29" key="1">
    <citation type="submission" date="2025-08" db="UniProtKB">
        <authorList>
            <consortium name="RefSeq"/>
        </authorList>
    </citation>
    <scope>IDENTIFICATION</scope>
    <source>
        <strain evidence="29">15085-1641.00</strain>
        <tissue evidence="29">Whole body</tissue>
    </source>
</reference>
<evidence type="ECO:0000256" key="12">
    <source>
        <dbReference type="ARBA" id="ARBA00022833"/>
    </source>
</evidence>
<dbReference type="Proteomes" id="UP000504633">
    <property type="component" value="Unplaced"/>
</dbReference>
<dbReference type="InterPro" id="IPR024571">
    <property type="entry name" value="ERAP1-like_C_dom"/>
</dbReference>
<evidence type="ECO:0000259" key="25">
    <source>
        <dbReference type="Pfam" id="PF01433"/>
    </source>
</evidence>
<keyword evidence="19" id="KW-0449">Lipoprotein</keyword>
<keyword evidence="11 23" id="KW-0378">Hydrolase</keyword>
<dbReference type="RefSeq" id="XP_023174725.2">
    <property type="nucleotide sequence ID" value="XM_023318957.2"/>
</dbReference>
<evidence type="ECO:0000256" key="21">
    <source>
        <dbReference type="PIRSR" id="PIRSR634016-3"/>
    </source>
</evidence>
<dbReference type="AlphaFoldDB" id="A0A6J1M6D2"/>
<evidence type="ECO:0000256" key="23">
    <source>
        <dbReference type="RuleBase" id="RU364040"/>
    </source>
</evidence>
<feature type="binding site" evidence="21">
    <location>
        <position position="339"/>
    </location>
    <ligand>
        <name>Zn(2+)</name>
        <dbReference type="ChEBI" id="CHEBI:29105"/>
        <note>catalytic</note>
    </ligand>
</feature>
<evidence type="ECO:0000256" key="9">
    <source>
        <dbReference type="ARBA" id="ARBA00022723"/>
    </source>
</evidence>
<dbReference type="Gene3D" id="2.60.40.1730">
    <property type="entry name" value="tricorn interacting facor f3 domain"/>
    <property type="match status" value="1"/>
</dbReference>
<dbReference type="PANTHER" id="PTHR11533">
    <property type="entry name" value="PROTEASE M1 ZINC METALLOPROTEASE"/>
    <property type="match status" value="1"/>
</dbReference>
<keyword evidence="23" id="KW-0031">Aminopeptidase</keyword>
<dbReference type="InterPro" id="IPR001930">
    <property type="entry name" value="Peptidase_M1"/>
</dbReference>
<dbReference type="Gene3D" id="1.10.390.10">
    <property type="entry name" value="Neutral Protease Domain 2"/>
    <property type="match status" value="1"/>
</dbReference>
<keyword evidence="10 24" id="KW-0732">Signal</keyword>
<dbReference type="GO" id="GO:0043171">
    <property type="term" value="P:peptide catabolic process"/>
    <property type="evidence" value="ECO:0007669"/>
    <property type="project" value="TreeGrafter"/>
</dbReference>